<protein>
    <recommendedName>
        <fullName evidence="2">Sortilin N-terminal domain-containing protein</fullName>
    </recommendedName>
</protein>
<dbReference type="EMBL" id="BARS01008189">
    <property type="protein sequence ID" value="GAF75216.1"/>
    <property type="molecule type" value="Genomic_DNA"/>
</dbReference>
<comment type="caution">
    <text evidence="1">The sequence shown here is derived from an EMBL/GenBank/DDBJ whole genome shotgun (WGS) entry which is preliminary data.</text>
</comment>
<sequence length="168" mass="18544">GVEIAAFTLVKEGVREISPELSTQETEKIIPRNEGGIPWFAITTISESPVTPGIIWIGTAGGKVWLTKNYGKNWTEMTQKIAGVGGPEKYYVSRVFASNFKEGTAYISKSGYRRDDFRPFLFKTTDLGSTWTSSTSILEAGDKEFKRKAKITKKAGWPVGPAGSSYEY</sequence>
<dbReference type="Gene3D" id="2.130.10.10">
    <property type="entry name" value="YVTN repeat-like/Quinoprotein amine dehydrogenase"/>
    <property type="match status" value="1"/>
</dbReference>
<proteinExistence type="predicted"/>
<dbReference type="AlphaFoldDB" id="X0SJB7"/>
<name>X0SJB7_9ZZZZ</name>
<feature type="non-terminal residue" evidence="1">
    <location>
        <position position="1"/>
    </location>
</feature>
<gene>
    <name evidence="1" type="ORF">S01H1_15668</name>
</gene>
<evidence type="ECO:0000313" key="1">
    <source>
        <dbReference type="EMBL" id="GAF75216.1"/>
    </source>
</evidence>
<evidence type="ECO:0008006" key="2">
    <source>
        <dbReference type="Google" id="ProtNLM"/>
    </source>
</evidence>
<accession>X0SJB7</accession>
<dbReference type="SUPFAM" id="SSF110296">
    <property type="entry name" value="Oligoxyloglucan reducing end-specific cellobiohydrolase"/>
    <property type="match status" value="1"/>
</dbReference>
<organism evidence="1">
    <name type="scientific">marine sediment metagenome</name>
    <dbReference type="NCBI Taxonomy" id="412755"/>
    <lineage>
        <taxon>unclassified sequences</taxon>
        <taxon>metagenomes</taxon>
        <taxon>ecological metagenomes</taxon>
    </lineage>
</organism>
<reference evidence="1" key="1">
    <citation type="journal article" date="2014" name="Front. Microbiol.">
        <title>High frequency of phylogenetically diverse reductive dehalogenase-homologous genes in deep subseafloor sedimentary metagenomes.</title>
        <authorList>
            <person name="Kawai M."/>
            <person name="Futagami T."/>
            <person name="Toyoda A."/>
            <person name="Takaki Y."/>
            <person name="Nishi S."/>
            <person name="Hori S."/>
            <person name="Arai W."/>
            <person name="Tsubouchi T."/>
            <person name="Morono Y."/>
            <person name="Uchiyama I."/>
            <person name="Ito T."/>
            <person name="Fujiyama A."/>
            <person name="Inagaki F."/>
            <person name="Takami H."/>
        </authorList>
    </citation>
    <scope>NUCLEOTIDE SEQUENCE</scope>
    <source>
        <strain evidence="1">Expedition CK06-06</strain>
    </source>
</reference>
<dbReference type="InterPro" id="IPR015943">
    <property type="entry name" value="WD40/YVTN_repeat-like_dom_sf"/>
</dbReference>